<feature type="region of interest" description="Disordered" evidence="2">
    <location>
        <begin position="377"/>
        <end position="398"/>
    </location>
</feature>
<gene>
    <name evidence="4" type="ORF">G1C94_1038</name>
</gene>
<feature type="compositionally biased region" description="Basic residues" evidence="2">
    <location>
        <begin position="379"/>
        <end position="390"/>
    </location>
</feature>
<dbReference type="InterPro" id="IPR051922">
    <property type="entry name" value="Bact_Sporulation_Assoc"/>
</dbReference>
<dbReference type="SUPFAM" id="SSF52058">
    <property type="entry name" value="L domain-like"/>
    <property type="match status" value="1"/>
</dbReference>
<dbReference type="Proteomes" id="UP000553756">
    <property type="component" value="Unassembled WGS sequence"/>
</dbReference>
<dbReference type="PANTHER" id="PTHR30032:SF8">
    <property type="entry name" value="GERMINATION-SPECIFIC N-ACETYLMURAMOYL-L-ALANINE AMIDASE"/>
    <property type="match status" value="1"/>
</dbReference>
<dbReference type="PANTHER" id="PTHR30032">
    <property type="entry name" value="N-ACETYLMURAMOYL-L-ALANINE AMIDASE-RELATED"/>
    <property type="match status" value="1"/>
</dbReference>
<feature type="compositionally biased region" description="Polar residues" evidence="2">
    <location>
        <begin position="516"/>
        <end position="535"/>
    </location>
</feature>
<feature type="signal peptide" evidence="3">
    <location>
        <begin position="1"/>
        <end position="43"/>
    </location>
</feature>
<keyword evidence="3" id="KW-0732">Signal</keyword>
<keyword evidence="5" id="KW-1185">Reference proteome</keyword>
<dbReference type="InterPro" id="IPR005046">
    <property type="entry name" value="DUF285"/>
</dbReference>
<dbReference type="Pfam" id="PF04122">
    <property type="entry name" value="CW_binding_2"/>
    <property type="match status" value="3"/>
</dbReference>
<dbReference type="EMBL" id="JAAIIJ010000021">
    <property type="protein sequence ID" value="NMN02416.1"/>
    <property type="molecule type" value="Genomic_DNA"/>
</dbReference>
<comment type="subcellular location">
    <subcellularLocation>
        <location evidence="1">Cell envelope</location>
    </subcellularLocation>
</comment>
<sequence>MRRMPTRAFLQRHRMLMRSMVVLAVVMALVVLCCPATAVQAQAAPEGSKGVLGKRVGTSGTAVAALGRDESNNPVDRSKVRRVTFSNAKSTSATNANCWDASTDHDGSVTGCATSNTNGTWNVEYSADGMYPAFPEDSSYLFNGWSSLAAIVHLDRVNTSNVKDMSFMFAGCTSLASLDLWNFNTVKVTNLSNMFDGCKSLTSLNLSSFNTSKVTDMEFMFRGCELLMSLNLQNFNTFSVENMSYMFAGCKQLSSLGLLRFNTSSVADMSEMFSDCRSLTSLNLSSFDTSLVEKMDGMFRGCHSLVSLNLSNFSTPNVTDISQMFFECKQLSSLNLASFNTARMTDFENALAGLSKLERLTLGAGFKLPLGGLGLGKPHSPHKPGHQATHRWRDESTGKEYDPFGIPTSYAATYVAGYDATTYSYRVKFDRNDGTGVTTEQLFTSGSTQALRTNNFTRTDYKFTGWNTQSDGRGKSYSDGQDVKDLGKNDGAVVTLYAQWQPIPKKPATKYTVQFDTHGGSTVPSQQVTSGTKASRPSDPRRTGYTFVGWTADAAGRQRYNFDSLVHRPITLHAQWKPIPQLKRLGGPGRYDTMSRIVRESHPQTVSTVIVASGENYPDALAASGLAGALNASIVLTTPSSLSPQAAAELGRLKPKRIIIAGGPQAVSKHVQWQLSKYARAVERHGGADRYETAYMLYQRGRGLWKATAIMATGEDYADALSVSSYAYKCKAPVFLSNPHSGLRHHHRAALTKFRKVAVVGGHTAVPPKHTNGLPGCIRLGGPDRYQTSVIFAQWALRNGLGANGAVFAKGSDFPDALVAGPLAGRNGAPILLVESRYSASVHFARYQFGGKVSTAYVVGGTQAVSLDTASAIAAALRVRQL</sequence>
<evidence type="ECO:0000256" key="3">
    <source>
        <dbReference type="SAM" id="SignalP"/>
    </source>
</evidence>
<name>A0ABX1SX30_9BIFI</name>
<evidence type="ECO:0000313" key="5">
    <source>
        <dbReference type="Proteomes" id="UP000553756"/>
    </source>
</evidence>
<evidence type="ECO:0000256" key="1">
    <source>
        <dbReference type="ARBA" id="ARBA00004196"/>
    </source>
</evidence>
<protein>
    <submittedName>
        <fullName evidence="4">Internalin A</fullName>
    </submittedName>
</protein>
<comment type="caution">
    <text evidence="4">The sequence shown here is derived from an EMBL/GenBank/DDBJ whole genome shotgun (WGS) entry which is preliminary data.</text>
</comment>
<dbReference type="NCBIfam" id="TIGR02167">
    <property type="entry name" value="Liste_lipo_26"/>
    <property type="match status" value="7"/>
</dbReference>
<dbReference type="Gene3D" id="3.40.50.12090">
    <property type="match status" value="2"/>
</dbReference>
<feature type="chain" id="PRO_5046482705" evidence="3">
    <location>
        <begin position="44"/>
        <end position="882"/>
    </location>
</feature>
<evidence type="ECO:0000256" key="2">
    <source>
        <dbReference type="SAM" id="MobiDB-lite"/>
    </source>
</evidence>
<dbReference type="InterPro" id="IPR042229">
    <property type="entry name" value="Listeria/Bacterioides_rpt_sf"/>
</dbReference>
<dbReference type="Gene3D" id="3.80.10.10">
    <property type="entry name" value="Ribonuclease Inhibitor"/>
    <property type="match status" value="1"/>
</dbReference>
<organism evidence="4 5">
    <name type="scientific">Bifidobacterium panos</name>
    <dbReference type="NCBI Taxonomy" id="2675321"/>
    <lineage>
        <taxon>Bacteria</taxon>
        <taxon>Bacillati</taxon>
        <taxon>Actinomycetota</taxon>
        <taxon>Actinomycetes</taxon>
        <taxon>Bifidobacteriales</taxon>
        <taxon>Bifidobacteriaceae</taxon>
        <taxon>Bifidobacterium</taxon>
    </lineage>
</organism>
<dbReference type="InterPro" id="IPR007253">
    <property type="entry name" value="Cell_wall-bd_2"/>
</dbReference>
<dbReference type="Gene3D" id="2.60.40.4270">
    <property type="entry name" value="Listeria-Bacteroides repeat domain"/>
    <property type="match status" value="2"/>
</dbReference>
<dbReference type="InterPro" id="IPR013378">
    <property type="entry name" value="InlB-like_B-rpt"/>
</dbReference>
<feature type="region of interest" description="Disordered" evidence="2">
    <location>
        <begin position="516"/>
        <end position="542"/>
    </location>
</feature>
<reference evidence="4 5" key="1">
    <citation type="submission" date="2020-02" db="EMBL/GenBank/DDBJ databases">
        <title>Characterization of phylogenetic diversity of novel bifidobacterial species isolated in Czech ZOOs.</title>
        <authorList>
            <person name="Lugli G.A."/>
            <person name="Vera N.B."/>
            <person name="Ventura M."/>
        </authorList>
    </citation>
    <scope>NUCLEOTIDE SEQUENCE [LARGE SCALE GENOMIC DNA]</scope>
    <source>
        <strain evidence="4 5">DSM 109963</strain>
    </source>
</reference>
<dbReference type="InterPro" id="IPR032675">
    <property type="entry name" value="LRR_dom_sf"/>
</dbReference>
<accession>A0ABX1SX30</accession>
<dbReference type="Pfam" id="PF03382">
    <property type="entry name" value="DUF285"/>
    <property type="match status" value="2"/>
</dbReference>
<dbReference type="InterPro" id="IPR011889">
    <property type="entry name" value="Liste_lipo_26"/>
</dbReference>
<proteinExistence type="predicted"/>
<dbReference type="NCBIfam" id="TIGR02543">
    <property type="entry name" value="List_Bact_rpt"/>
    <property type="match status" value="2"/>
</dbReference>
<dbReference type="Pfam" id="PF09479">
    <property type="entry name" value="Flg_new"/>
    <property type="match status" value="2"/>
</dbReference>
<evidence type="ECO:0000313" key="4">
    <source>
        <dbReference type="EMBL" id="NMN02416.1"/>
    </source>
</evidence>